<evidence type="ECO:0000313" key="1">
    <source>
        <dbReference type="Ensembl" id="ENSPMAP00000011327.1"/>
    </source>
</evidence>
<evidence type="ECO:0008006" key="2">
    <source>
        <dbReference type="Google" id="ProtNLM"/>
    </source>
</evidence>
<dbReference type="Ensembl" id="ENSPMAT00000011373.1">
    <property type="protein sequence ID" value="ENSPMAP00000011327.1"/>
    <property type="gene ID" value="ENSPMAG00000010346.1"/>
</dbReference>
<dbReference type="SUPFAM" id="SSF52058">
    <property type="entry name" value="L domain-like"/>
    <property type="match status" value="1"/>
</dbReference>
<name>S4S1I5_PETMA</name>
<reference evidence="1" key="1">
    <citation type="submission" date="2025-08" db="UniProtKB">
        <authorList>
            <consortium name="Ensembl"/>
        </authorList>
    </citation>
    <scope>IDENTIFICATION</scope>
</reference>
<reference evidence="1" key="2">
    <citation type="submission" date="2025-09" db="UniProtKB">
        <authorList>
            <consortium name="Ensembl"/>
        </authorList>
    </citation>
    <scope>IDENTIFICATION</scope>
</reference>
<protein>
    <recommendedName>
        <fullName evidence="2">Variable lymphocyte receptor B cassette</fullName>
    </recommendedName>
</protein>
<dbReference type="AlphaFoldDB" id="S4S1I5"/>
<dbReference type="InterPro" id="IPR032675">
    <property type="entry name" value="LRR_dom_sf"/>
</dbReference>
<dbReference type="HOGENOM" id="CLU_000288_148_0_1"/>
<accession>S4S1I5</accession>
<proteinExistence type="predicted"/>
<dbReference type="Gene3D" id="3.80.10.10">
    <property type="entry name" value="Ribonuclease Inhibitor"/>
    <property type="match status" value="1"/>
</dbReference>
<dbReference type="GeneTree" id="ENSGT00940000166526"/>
<organism evidence="1">
    <name type="scientific">Petromyzon marinus</name>
    <name type="common">Sea lamprey</name>
    <dbReference type="NCBI Taxonomy" id="7757"/>
    <lineage>
        <taxon>Eukaryota</taxon>
        <taxon>Metazoa</taxon>
        <taxon>Chordata</taxon>
        <taxon>Craniata</taxon>
        <taxon>Vertebrata</taxon>
        <taxon>Cyclostomata</taxon>
        <taxon>Hyperoartia</taxon>
        <taxon>Petromyzontiformes</taxon>
        <taxon>Petromyzontidae</taxon>
        <taxon>Petromyzon</taxon>
    </lineage>
</organism>
<sequence length="55" mass="5977">ARPSQCSCSGTHVNCERKRLATQTLGIPTTTQTLWGDSNQITKLEPGVFDRLTAS</sequence>